<keyword evidence="4" id="KW-1185">Reference proteome</keyword>
<accession>A0A9X4MFY2</accession>
<evidence type="ECO:0000256" key="2">
    <source>
        <dbReference type="SAM" id="SignalP"/>
    </source>
</evidence>
<name>A0A9X4MFY2_9BACT</name>
<organism evidence="3 4">
    <name type="scientific">Thiovibrio frasassiensis</name>
    <dbReference type="NCBI Taxonomy" id="2984131"/>
    <lineage>
        <taxon>Bacteria</taxon>
        <taxon>Pseudomonadati</taxon>
        <taxon>Thermodesulfobacteriota</taxon>
        <taxon>Desulfobulbia</taxon>
        <taxon>Desulfobulbales</taxon>
        <taxon>Thiovibrionaceae</taxon>
        <taxon>Thiovibrio</taxon>
    </lineage>
</organism>
<dbReference type="Proteomes" id="UP001154240">
    <property type="component" value="Unassembled WGS sequence"/>
</dbReference>
<feature type="region of interest" description="Disordered" evidence="1">
    <location>
        <begin position="25"/>
        <end position="91"/>
    </location>
</feature>
<feature type="signal peptide" evidence="2">
    <location>
        <begin position="1"/>
        <end position="25"/>
    </location>
</feature>
<proteinExistence type="predicted"/>
<feature type="compositionally biased region" description="Basic and acidic residues" evidence="1">
    <location>
        <begin position="65"/>
        <end position="74"/>
    </location>
</feature>
<sequence length="91" mass="10141">MMRKFIFVLTIVAMIAAYSNGPAMAVGQTTTQEKDSPQPAPPEKKPKKNIFGENSQKSKNQEGWAARDLRKKGYDPQNLTGKDFRKILGAE</sequence>
<evidence type="ECO:0000313" key="3">
    <source>
        <dbReference type="EMBL" id="MDG4475601.1"/>
    </source>
</evidence>
<reference evidence="3" key="2">
    <citation type="submission" date="2022-10" db="EMBL/GenBank/DDBJ databases">
        <authorList>
            <person name="Aronson H.S."/>
        </authorList>
    </citation>
    <scope>NUCLEOTIDE SEQUENCE</scope>
    <source>
        <strain evidence="3">RS19-109</strain>
    </source>
</reference>
<feature type="chain" id="PRO_5040880321" description="SHOCT domain-containing protein" evidence="2">
    <location>
        <begin position="26"/>
        <end position="91"/>
    </location>
</feature>
<dbReference type="EMBL" id="JAPHEH010000001">
    <property type="protein sequence ID" value="MDG4475601.1"/>
    <property type="molecule type" value="Genomic_DNA"/>
</dbReference>
<evidence type="ECO:0000313" key="4">
    <source>
        <dbReference type="Proteomes" id="UP001154240"/>
    </source>
</evidence>
<keyword evidence="2" id="KW-0732">Signal</keyword>
<dbReference type="AlphaFoldDB" id="A0A9X4MFY2"/>
<reference evidence="3" key="1">
    <citation type="journal article" date="2022" name="bioRxiv">
        <title>Thiovibrio frasassiensisgen. nov., sp. nov., an autotrophic, elemental sulfur disproportionating bacterium isolated from sulfidic karst sediment, and proposal of Thiovibrionaceae fam. nov.</title>
        <authorList>
            <person name="Aronson H."/>
            <person name="Thomas C."/>
            <person name="Bhattacharyya M."/>
            <person name="Eckstein S."/>
            <person name="Jensen S."/>
            <person name="Barco R."/>
            <person name="Macalady J."/>
            <person name="Amend J."/>
        </authorList>
    </citation>
    <scope>NUCLEOTIDE SEQUENCE</scope>
    <source>
        <strain evidence="3">RS19-109</strain>
    </source>
</reference>
<gene>
    <name evidence="3" type="ORF">OLX77_05425</name>
</gene>
<evidence type="ECO:0000256" key="1">
    <source>
        <dbReference type="SAM" id="MobiDB-lite"/>
    </source>
</evidence>
<dbReference type="RefSeq" id="WP_307632574.1">
    <property type="nucleotide sequence ID" value="NZ_JAPHEH010000001.1"/>
</dbReference>
<protein>
    <recommendedName>
        <fullName evidence="5">SHOCT domain-containing protein</fullName>
    </recommendedName>
</protein>
<comment type="caution">
    <text evidence="3">The sequence shown here is derived from an EMBL/GenBank/DDBJ whole genome shotgun (WGS) entry which is preliminary data.</text>
</comment>
<feature type="compositionally biased region" description="Basic and acidic residues" evidence="1">
    <location>
        <begin position="82"/>
        <end position="91"/>
    </location>
</feature>
<evidence type="ECO:0008006" key="5">
    <source>
        <dbReference type="Google" id="ProtNLM"/>
    </source>
</evidence>